<keyword evidence="5 6" id="KW-0472">Membrane</keyword>
<sequence>MFKKILHKIWCLFRESWLEFMDVNPFQMGAALAYYAVFALPPMIIIILNSASLFYGKKAVEGEIYVFMREYIGADGALEVQKMVENISQNQGLTLATIIGVGALLIAATGAFISLQDSLNFIWGVKPKPKNEYLKLLRDRLRSFAMILGIAPLLLTTVLVQGALSWLGNQIFADGSAHDIFLASVINLVVSTLVIAFLFAAVYKFLPDAHIHWRDVRVGAGVTAALFTIGKIVIAAYVTNSNIASVYGAAGVIAILLVWVFYSSQILFFGAVFTLVYSRKYGANIYPRRYAVHVRRTEVEAGHTALNTDKGKYDLEEEGYRHHNVD</sequence>
<keyword evidence="8" id="KW-1185">Reference proteome</keyword>
<reference evidence="8" key="1">
    <citation type="journal article" date="2019" name="Int. J. Syst. Evol. Microbiol.">
        <title>The Global Catalogue of Microorganisms (GCM) 10K type strain sequencing project: providing services to taxonomists for standard genome sequencing and annotation.</title>
        <authorList>
            <consortium name="The Broad Institute Genomics Platform"/>
            <consortium name="The Broad Institute Genome Sequencing Center for Infectious Disease"/>
            <person name="Wu L."/>
            <person name="Ma J."/>
        </authorList>
    </citation>
    <scope>NUCLEOTIDE SEQUENCE [LARGE SCALE GENOMIC DNA]</scope>
    <source>
        <strain evidence="8">KACC 12602</strain>
    </source>
</reference>
<dbReference type="PIRSF" id="PIRSF035875">
    <property type="entry name" value="RNase_BN"/>
    <property type="match status" value="1"/>
</dbReference>
<gene>
    <name evidence="7" type="ORF">ACFPIB_09645</name>
</gene>
<comment type="subcellular location">
    <subcellularLocation>
        <location evidence="1">Cell membrane</location>
        <topology evidence="1">Multi-pass membrane protein</topology>
    </subcellularLocation>
</comment>
<feature type="transmembrane region" description="Helical" evidence="6">
    <location>
        <begin position="93"/>
        <end position="123"/>
    </location>
</feature>
<dbReference type="NCBIfam" id="TIGR00765">
    <property type="entry name" value="yihY_not_rbn"/>
    <property type="match status" value="1"/>
</dbReference>
<evidence type="ECO:0000313" key="8">
    <source>
        <dbReference type="Proteomes" id="UP001596161"/>
    </source>
</evidence>
<dbReference type="PANTHER" id="PTHR30213:SF1">
    <property type="entry name" value="INNER MEMBRANE PROTEIN YHJD"/>
    <property type="match status" value="1"/>
</dbReference>
<feature type="transmembrane region" description="Helical" evidence="6">
    <location>
        <begin position="218"/>
        <end position="238"/>
    </location>
</feature>
<evidence type="ECO:0000256" key="3">
    <source>
        <dbReference type="ARBA" id="ARBA00022692"/>
    </source>
</evidence>
<dbReference type="RefSeq" id="WP_378017243.1">
    <property type="nucleotide sequence ID" value="NZ_JBHSKT010000005.1"/>
</dbReference>
<evidence type="ECO:0000256" key="2">
    <source>
        <dbReference type="ARBA" id="ARBA00022475"/>
    </source>
</evidence>
<keyword evidence="4 6" id="KW-1133">Transmembrane helix</keyword>
<feature type="transmembrane region" description="Helical" evidence="6">
    <location>
        <begin position="244"/>
        <end position="277"/>
    </location>
</feature>
<organism evidence="7 8">
    <name type="scientific">Adhaeribacter terreus</name>
    <dbReference type="NCBI Taxonomy" id="529703"/>
    <lineage>
        <taxon>Bacteria</taxon>
        <taxon>Pseudomonadati</taxon>
        <taxon>Bacteroidota</taxon>
        <taxon>Cytophagia</taxon>
        <taxon>Cytophagales</taxon>
        <taxon>Hymenobacteraceae</taxon>
        <taxon>Adhaeribacter</taxon>
    </lineage>
</organism>
<protein>
    <submittedName>
        <fullName evidence="7">YihY/virulence factor BrkB family protein</fullName>
    </submittedName>
</protein>
<proteinExistence type="predicted"/>
<evidence type="ECO:0000313" key="7">
    <source>
        <dbReference type="EMBL" id="MFC5270873.1"/>
    </source>
</evidence>
<dbReference type="InterPro" id="IPR017039">
    <property type="entry name" value="Virul_fac_BrkB"/>
</dbReference>
<evidence type="ECO:0000256" key="1">
    <source>
        <dbReference type="ARBA" id="ARBA00004651"/>
    </source>
</evidence>
<evidence type="ECO:0000256" key="5">
    <source>
        <dbReference type="ARBA" id="ARBA00023136"/>
    </source>
</evidence>
<evidence type="ECO:0000256" key="4">
    <source>
        <dbReference type="ARBA" id="ARBA00022989"/>
    </source>
</evidence>
<name>A0ABW0ECC0_9BACT</name>
<dbReference type="Pfam" id="PF03631">
    <property type="entry name" value="Virul_fac_BrkB"/>
    <property type="match status" value="1"/>
</dbReference>
<feature type="transmembrane region" description="Helical" evidence="6">
    <location>
        <begin position="180"/>
        <end position="206"/>
    </location>
</feature>
<dbReference type="Proteomes" id="UP001596161">
    <property type="component" value="Unassembled WGS sequence"/>
</dbReference>
<keyword evidence="2" id="KW-1003">Cell membrane</keyword>
<dbReference type="EMBL" id="JBHSKT010000005">
    <property type="protein sequence ID" value="MFC5270873.1"/>
    <property type="molecule type" value="Genomic_DNA"/>
</dbReference>
<feature type="transmembrane region" description="Helical" evidence="6">
    <location>
        <begin position="32"/>
        <end position="55"/>
    </location>
</feature>
<evidence type="ECO:0000256" key="6">
    <source>
        <dbReference type="SAM" id="Phobius"/>
    </source>
</evidence>
<accession>A0ABW0ECC0</accession>
<feature type="transmembrane region" description="Helical" evidence="6">
    <location>
        <begin position="144"/>
        <end position="168"/>
    </location>
</feature>
<keyword evidence="3 6" id="KW-0812">Transmembrane</keyword>
<dbReference type="PANTHER" id="PTHR30213">
    <property type="entry name" value="INNER MEMBRANE PROTEIN YHJD"/>
    <property type="match status" value="1"/>
</dbReference>
<comment type="caution">
    <text evidence="7">The sequence shown here is derived from an EMBL/GenBank/DDBJ whole genome shotgun (WGS) entry which is preliminary data.</text>
</comment>